<dbReference type="InterPro" id="IPR001179">
    <property type="entry name" value="PPIase_FKBP_dom"/>
</dbReference>
<evidence type="ECO:0000313" key="6">
    <source>
        <dbReference type="EMBL" id="RWU05564.1"/>
    </source>
</evidence>
<dbReference type="PROSITE" id="PS50059">
    <property type="entry name" value="FKBP_PPIASE"/>
    <property type="match status" value="2"/>
</dbReference>
<comment type="catalytic activity">
    <reaction evidence="1 3 4">
        <text>[protein]-peptidylproline (omega=180) = [protein]-peptidylproline (omega=0)</text>
        <dbReference type="Rhea" id="RHEA:16237"/>
        <dbReference type="Rhea" id="RHEA-COMP:10747"/>
        <dbReference type="Rhea" id="RHEA-COMP:10748"/>
        <dbReference type="ChEBI" id="CHEBI:83833"/>
        <dbReference type="ChEBI" id="CHEBI:83834"/>
        <dbReference type="EC" id="5.2.1.8"/>
    </reaction>
</comment>
<evidence type="ECO:0000256" key="4">
    <source>
        <dbReference type="RuleBase" id="RU003915"/>
    </source>
</evidence>
<evidence type="ECO:0000256" key="2">
    <source>
        <dbReference type="ARBA" id="ARBA00023110"/>
    </source>
</evidence>
<dbReference type="RefSeq" id="WP_113648328.1">
    <property type="nucleotide sequence ID" value="NZ_QMHN01000005.1"/>
</dbReference>
<dbReference type="EC" id="5.2.1.8" evidence="4"/>
<name>A0A443YP56_9SPHI</name>
<dbReference type="Proteomes" id="UP000284120">
    <property type="component" value="Unassembled WGS sequence"/>
</dbReference>
<feature type="domain" description="PPIase FKBP-type" evidence="5">
    <location>
        <begin position="218"/>
        <end position="308"/>
    </location>
</feature>
<comment type="caution">
    <text evidence="6">The sequence shown here is derived from an EMBL/GenBank/DDBJ whole genome shotgun (WGS) entry which is preliminary data.</text>
</comment>
<dbReference type="AlphaFoldDB" id="A0A443YP56"/>
<keyword evidence="3 4" id="KW-0413">Isomerase</keyword>
<evidence type="ECO:0000313" key="7">
    <source>
        <dbReference type="Proteomes" id="UP000284120"/>
    </source>
</evidence>
<keyword evidence="7" id="KW-1185">Reference proteome</keyword>
<dbReference type="Pfam" id="PF00254">
    <property type="entry name" value="FKBP_C"/>
    <property type="match status" value="1"/>
</dbReference>
<feature type="domain" description="PPIase FKBP-type" evidence="5">
    <location>
        <begin position="76"/>
        <end position="173"/>
    </location>
</feature>
<sequence>MHNKSTTSKTSTYLFALFTVFALLTSCKKEYETTEELDNRNIKSYKDVHSSLTFTDVDGYSYGITDPGIGSTLINTDSVFYSYTFKSTSGKVYYQTSDISISGTFLGYTDRFAIGNSVYTFKPIREVLGRLKRGGKAVLLLPSRMAFGKNGLSNFGIGSNETIVVELGLYSFEKRHQVDAFEIQTFITKNNLTFNTDPSGIKYNLITMGTGAELVSPTTTFVCNYTGKYLDGTIFEKGTSQTDILSSFVKGWEVLIGRISAGGKIRIIVPSHLGYRNTSDPNTVYYPLRHLYASDKVLDYDIEIISVTKD</sequence>
<dbReference type="PROSITE" id="PS51257">
    <property type="entry name" value="PROKAR_LIPOPROTEIN"/>
    <property type="match status" value="1"/>
</dbReference>
<protein>
    <recommendedName>
        <fullName evidence="4">Peptidyl-prolyl cis-trans isomerase</fullName>
        <ecNumber evidence="4">5.2.1.8</ecNumber>
    </recommendedName>
</protein>
<dbReference type="Gene3D" id="3.10.50.40">
    <property type="match status" value="2"/>
</dbReference>
<keyword evidence="2 3" id="KW-0697">Rotamase</keyword>
<accession>A0A443YP56</accession>
<evidence type="ECO:0000256" key="3">
    <source>
        <dbReference type="PROSITE-ProRule" id="PRU00277"/>
    </source>
</evidence>
<gene>
    <name evidence="6" type="ORF">DPV69_15570</name>
</gene>
<organism evidence="6 7">
    <name type="scientific">Pedobacter chitinilyticus</name>
    <dbReference type="NCBI Taxonomy" id="2233776"/>
    <lineage>
        <taxon>Bacteria</taxon>
        <taxon>Pseudomonadati</taxon>
        <taxon>Bacteroidota</taxon>
        <taxon>Sphingobacteriia</taxon>
        <taxon>Sphingobacteriales</taxon>
        <taxon>Sphingobacteriaceae</taxon>
        <taxon>Pedobacter</taxon>
    </lineage>
</organism>
<dbReference type="OrthoDB" id="669809at2"/>
<dbReference type="SUPFAM" id="SSF54534">
    <property type="entry name" value="FKBP-like"/>
    <property type="match status" value="2"/>
</dbReference>
<evidence type="ECO:0000259" key="5">
    <source>
        <dbReference type="PROSITE" id="PS50059"/>
    </source>
</evidence>
<dbReference type="GO" id="GO:0003755">
    <property type="term" value="F:peptidyl-prolyl cis-trans isomerase activity"/>
    <property type="evidence" value="ECO:0007669"/>
    <property type="project" value="UniProtKB-UniRule"/>
</dbReference>
<evidence type="ECO:0000256" key="1">
    <source>
        <dbReference type="ARBA" id="ARBA00000971"/>
    </source>
</evidence>
<dbReference type="EMBL" id="SAYW01000005">
    <property type="protein sequence ID" value="RWU05564.1"/>
    <property type="molecule type" value="Genomic_DNA"/>
</dbReference>
<reference evidence="6 7" key="1">
    <citation type="submission" date="2018-06" db="EMBL/GenBank/DDBJ databases">
        <title>Pedobacter endophyticus sp. nov., an endophytic bacterium isolated from a leaf of Triticum aestivum.</title>
        <authorList>
            <person name="Zhang L."/>
        </authorList>
    </citation>
    <scope>NUCLEOTIDE SEQUENCE [LARGE SCALE GENOMIC DNA]</scope>
    <source>
        <strain evidence="6 7">CM134L-2</strain>
    </source>
</reference>
<dbReference type="InterPro" id="IPR046357">
    <property type="entry name" value="PPIase_dom_sf"/>
</dbReference>
<comment type="similarity">
    <text evidence="4">Belongs to the FKBP-type PPIase family.</text>
</comment>
<proteinExistence type="inferred from homology"/>